<dbReference type="InterPro" id="IPR003392">
    <property type="entry name" value="PTHD_SSD"/>
</dbReference>
<keyword evidence="3 8" id="KW-0812">Transmembrane</keyword>
<dbReference type="Gene3D" id="1.20.1640.10">
    <property type="entry name" value="Multidrug efflux transporter AcrB transmembrane domain"/>
    <property type="match status" value="2"/>
</dbReference>
<feature type="domain" description="SSD" evidence="9">
    <location>
        <begin position="250"/>
        <end position="415"/>
    </location>
</feature>
<dbReference type="AlphaFoldDB" id="A0A8B8DFL4"/>
<evidence type="ECO:0000256" key="8">
    <source>
        <dbReference type="SAM" id="Phobius"/>
    </source>
</evidence>
<feature type="compositionally biased region" description="Basic and acidic residues" evidence="7">
    <location>
        <begin position="856"/>
        <end position="877"/>
    </location>
</feature>
<feature type="transmembrane region" description="Helical" evidence="8">
    <location>
        <begin position="807"/>
        <end position="833"/>
    </location>
</feature>
<dbReference type="PROSITE" id="PS50156">
    <property type="entry name" value="SSD"/>
    <property type="match status" value="1"/>
</dbReference>
<feature type="transmembrane region" description="Helical" evidence="8">
    <location>
        <begin position="701"/>
        <end position="725"/>
    </location>
</feature>
<name>A0A8B8DFL4_CRAVI</name>
<feature type="transmembrane region" description="Helical" evidence="8">
    <location>
        <begin position="27"/>
        <end position="47"/>
    </location>
</feature>
<dbReference type="GeneID" id="111126180"/>
<dbReference type="GO" id="GO:0016020">
    <property type="term" value="C:membrane"/>
    <property type="evidence" value="ECO:0007669"/>
    <property type="project" value="UniProtKB-SubCell"/>
</dbReference>
<dbReference type="OrthoDB" id="6510177at2759"/>
<evidence type="ECO:0000256" key="7">
    <source>
        <dbReference type="SAM" id="MobiDB-lite"/>
    </source>
</evidence>
<feature type="transmembrane region" description="Helical" evidence="8">
    <location>
        <begin position="778"/>
        <end position="801"/>
    </location>
</feature>
<proteinExistence type="inferred from homology"/>
<feature type="compositionally biased region" description="Polar residues" evidence="7">
    <location>
        <begin position="879"/>
        <end position="888"/>
    </location>
</feature>
<dbReference type="RefSeq" id="XP_022326352.1">
    <property type="nucleotide sequence ID" value="XM_022470644.1"/>
</dbReference>
<dbReference type="RefSeq" id="XP_022326344.1">
    <property type="nucleotide sequence ID" value="XM_022470636.1"/>
</dbReference>
<evidence type="ECO:0000256" key="6">
    <source>
        <dbReference type="ARBA" id="ARBA00023180"/>
    </source>
</evidence>
<reference evidence="10" key="1">
    <citation type="submission" date="2024-06" db="UniProtKB">
        <authorList>
            <consortium name="RefSeq"/>
        </authorList>
    </citation>
    <scope>NUCLEOTIDE SEQUENCE [LARGE SCALE GENOMIC DNA]</scope>
</reference>
<evidence type="ECO:0000313" key="12">
    <source>
        <dbReference type="RefSeq" id="XP_022326352.1"/>
    </source>
</evidence>
<evidence type="ECO:0000256" key="3">
    <source>
        <dbReference type="ARBA" id="ARBA00022692"/>
    </source>
</evidence>
<accession>A0A8B8DFL4</accession>
<feature type="transmembrane region" description="Helical" evidence="8">
    <location>
        <begin position="283"/>
        <end position="303"/>
    </location>
</feature>
<evidence type="ECO:0000259" key="9">
    <source>
        <dbReference type="PROSITE" id="PS50156"/>
    </source>
</evidence>
<feature type="transmembrane region" description="Helical" evidence="8">
    <location>
        <begin position="309"/>
        <end position="335"/>
    </location>
</feature>
<dbReference type="Pfam" id="PF02460">
    <property type="entry name" value="Patched"/>
    <property type="match status" value="1"/>
</dbReference>
<evidence type="ECO:0000256" key="4">
    <source>
        <dbReference type="ARBA" id="ARBA00022989"/>
    </source>
</evidence>
<keyword evidence="6" id="KW-0325">Glycoprotein</keyword>
<reference evidence="11 12" key="2">
    <citation type="submission" date="2025-04" db="UniProtKB">
        <authorList>
            <consortium name="RefSeq"/>
        </authorList>
    </citation>
    <scope>IDENTIFICATION</scope>
    <source>
        <tissue evidence="11 12">Whole sample</tissue>
    </source>
</reference>
<feature type="transmembrane region" description="Helical" evidence="8">
    <location>
        <begin position="481"/>
        <end position="503"/>
    </location>
</feature>
<keyword evidence="4 8" id="KW-1133">Transmembrane helix</keyword>
<evidence type="ECO:0000256" key="5">
    <source>
        <dbReference type="ARBA" id="ARBA00023136"/>
    </source>
</evidence>
<dbReference type="InterPro" id="IPR051697">
    <property type="entry name" value="Patched_domain-protein"/>
</dbReference>
<protein>
    <submittedName>
        <fullName evidence="11 12">Patched domain-containing protein 3-like</fullName>
    </submittedName>
</protein>
<sequence>MGCYARYEEGVSNFFAKYGVFVSKYPWPILIFAILTNILLGIGLMQLKSEGSTEVLYTPMNSQASKDRGKARQLFTLDYKENFDALSQIEISQPVDVMFRTKPEENILQKKYFDEIKAIDAFIRQSISVQSNVTFDDVCARFQGFCVVSGESLIADSFLDALNRDEVTFPVYVMNDISLHLGDARSRNGTLKSTRLVRLQYNLLIKNDTSALWEREFIDQMTDYQSSLLDIAISTSQSLDIELDSNVSGDILWISLTFTIMLTYASLATTGNRINCIADRSNLGRAGVLATVLAILGSFGLTSATGLKYVALVGVMPFLIVGIGLDDVFILLSGLADAPLVRPDGSETDIKDRISFAMATSGVSISITSLTDFLAFGIGSSSSFVAIRNFSIYTGVAVLICYLNQLTIFVPCMVINERRAASSRHAFTCMKTKSREELKNEGKSSVSQVCCAGSPAKSSTEFDNFSQKYPTKFCQFLVGNVVGKIFIAAVFVVYLCFSIYGSINLQEGLELKNLVSDNSYLYKFNLWDNLYFDRRTPVAFFYDTPIEYHLQENRNEIITFMRKIRADPLISSTIERNWLQAFSDSPQFNSSTEAAFVEGLTHFLRFRPDLANDIAFDASKTAIIASRFHFMSTPMFSTTEEGHFMQTMRKLTTSSKFSVFAYNPYFIFYEQYVEVFPATMQTLGIAVGVMLVVTTIFMPNIFLVAMVTVTLIIILLGIVGFMYYWDLTLSSITMVDLIMTVGFSVDFSAHICHAYMSVTGKTRGEKVHHALSRSGGPIFNSAVSSILGILVLIFSKSYIFLSFFKMMLIVMLFGLFHALWVLPLFLSLIGPMVTGEVGHERDRQLEDDVEKLKTNTKEDLPLKETGEGINDVNDKRKMTSSGDTTSEGNVITIKL</sequence>
<dbReference type="PANTHER" id="PTHR10796">
    <property type="entry name" value="PATCHED-RELATED"/>
    <property type="match status" value="1"/>
</dbReference>
<comment type="subcellular location">
    <subcellularLocation>
        <location evidence="1">Membrane</location>
        <topology evidence="1">Multi-pass membrane protein</topology>
    </subcellularLocation>
</comment>
<keyword evidence="10" id="KW-1185">Reference proteome</keyword>
<comment type="similarity">
    <text evidence="2">Belongs to the patched family.</text>
</comment>
<dbReference type="SUPFAM" id="SSF82866">
    <property type="entry name" value="Multidrug efflux transporter AcrB transmembrane domain"/>
    <property type="match status" value="2"/>
</dbReference>
<organism evidence="10 11">
    <name type="scientific">Crassostrea virginica</name>
    <name type="common">Eastern oyster</name>
    <dbReference type="NCBI Taxonomy" id="6565"/>
    <lineage>
        <taxon>Eukaryota</taxon>
        <taxon>Metazoa</taxon>
        <taxon>Spiralia</taxon>
        <taxon>Lophotrochozoa</taxon>
        <taxon>Mollusca</taxon>
        <taxon>Bivalvia</taxon>
        <taxon>Autobranchia</taxon>
        <taxon>Pteriomorphia</taxon>
        <taxon>Ostreida</taxon>
        <taxon>Ostreoidea</taxon>
        <taxon>Ostreidae</taxon>
        <taxon>Crassostrea</taxon>
    </lineage>
</organism>
<keyword evidence="5 8" id="KW-0472">Membrane</keyword>
<evidence type="ECO:0000256" key="1">
    <source>
        <dbReference type="ARBA" id="ARBA00004141"/>
    </source>
</evidence>
<dbReference type="InterPro" id="IPR000731">
    <property type="entry name" value="SSD"/>
</dbReference>
<dbReference type="PANTHER" id="PTHR10796:SF92">
    <property type="entry name" value="PATCHED-RELATED, ISOFORM A"/>
    <property type="match status" value="1"/>
</dbReference>
<feature type="transmembrane region" description="Helical" evidence="8">
    <location>
        <begin position="356"/>
        <end position="378"/>
    </location>
</feature>
<evidence type="ECO:0000313" key="11">
    <source>
        <dbReference type="RefSeq" id="XP_022326344.1"/>
    </source>
</evidence>
<dbReference type="KEGG" id="cvn:111126180"/>
<feature type="region of interest" description="Disordered" evidence="7">
    <location>
        <begin position="856"/>
        <end position="888"/>
    </location>
</feature>
<gene>
    <name evidence="11 12" type="primary">LOC111126180</name>
</gene>
<evidence type="ECO:0000313" key="10">
    <source>
        <dbReference type="Proteomes" id="UP000694844"/>
    </source>
</evidence>
<feature type="transmembrane region" description="Helical" evidence="8">
    <location>
        <begin position="390"/>
        <end position="415"/>
    </location>
</feature>
<feature type="transmembrane region" description="Helical" evidence="8">
    <location>
        <begin position="251"/>
        <end position="271"/>
    </location>
</feature>
<feature type="transmembrane region" description="Helical" evidence="8">
    <location>
        <begin position="675"/>
        <end position="694"/>
    </location>
</feature>
<evidence type="ECO:0000256" key="2">
    <source>
        <dbReference type="ARBA" id="ARBA00005585"/>
    </source>
</evidence>
<dbReference type="Proteomes" id="UP000694844">
    <property type="component" value="Chromosome 1"/>
</dbReference>